<comment type="caution">
    <text evidence="2">The sequence shown here is derived from an EMBL/GenBank/DDBJ whole genome shotgun (WGS) entry which is preliminary data.</text>
</comment>
<dbReference type="EMBL" id="DLYI01000251">
    <property type="protein sequence ID" value="HAC29764.1"/>
    <property type="molecule type" value="Genomic_DNA"/>
</dbReference>
<accession>A0A3B8WHN6</accession>
<dbReference type="InterPro" id="IPR021771">
    <property type="entry name" value="Triacylglycerol_lipase_N"/>
</dbReference>
<evidence type="ECO:0000313" key="2">
    <source>
        <dbReference type="EMBL" id="HAC29764.1"/>
    </source>
</evidence>
<dbReference type="GO" id="GO:0004806">
    <property type="term" value="F:triacylglycerol lipase activity"/>
    <property type="evidence" value="ECO:0007669"/>
    <property type="project" value="InterPro"/>
</dbReference>
<reference evidence="2 3" key="1">
    <citation type="journal article" date="2018" name="Nat. Biotechnol.">
        <title>A standardized bacterial taxonomy based on genome phylogeny substantially revises the tree of life.</title>
        <authorList>
            <person name="Parks D.H."/>
            <person name="Chuvochina M."/>
            <person name="Waite D.W."/>
            <person name="Rinke C."/>
            <person name="Skarshewski A."/>
            <person name="Chaumeil P.A."/>
            <person name="Hugenholtz P."/>
        </authorList>
    </citation>
    <scope>NUCLEOTIDE SEQUENCE [LARGE SCALE GENOMIC DNA]</scope>
    <source>
        <strain evidence="2">UBA9049</strain>
    </source>
</reference>
<organism evidence="2 3">
    <name type="scientific">Marinobacter nauticus</name>
    <name type="common">Marinobacter hydrocarbonoclasticus</name>
    <name type="synonym">Marinobacter aquaeolei</name>
    <dbReference type="NCBI Taxonomy" id="2743"/>
    <lineage>
        <taxon>Bacteria</taxon>
        <taxon>Pseudomonadati</taxon>
        <taxon>Pseudomonadota</taxon>
        <taxon>Gammaproteobacteria</taxon>
        <taxon>Pseudomonadales</taxon>
        <taxon>Marinobacteraceae</taxon>
        <taxon>Marinobacter</taxon>
    </lineage>
</organism>
<dbReference type="GO" id="GO:0006629">
    <property type="term" value="P:lipid metabolic process"/>
    <property type="evidence" value="ECO:0007669"/>
    <property type="project" value="InterPro"/>
</dbReference>
<evidence type="ECO:0000313" key="3">
    <source>
        <dbReference type="Proteomes" id="UP000261325"/>
    </source>
</evidence>
<sequence length="31" mass="3633">MLAQATNYEQWKAAALELDFLEGNAEWKEDF</sequence>
<dbReference type="AlphaFoldDB" id="A0A3B8WHN6"/>
<feature type="non-terminal residue" evidence="2">
    <location>
        <position position="31"/>
    </location>
</feature>
<protein>
    <recommendedName>
        <fullName evidence="1">Triacylglycerol lipase N-terminal domain-containing protein</fullName>
    </recommendedName>
</protein>
<name>A0A3B8WHN6_MARNT</name>
<gene>
    <name evidence="2" type="ORF">DCF82_18475</name>
</gene>
<dbReference type="Proteomes" id="UP000261325">
    <property type="component" value="Unassembled WGS sequence"/>
</dbReference>
<dbReference type="Pfam" id="PF11815">
    <property type="entry name" value="DUF3336"/>
    <property type="match status" value="1"/>
</dbReference>
<evidence type="ECO:0000259" key="1">
    <source>
        <dbReference type="Pfam" id="PF11815"/>
    </source>
</evidence>
<feature type="domain" description="Triacylglycerol lipase N-terminal" evidence="1">
    <location>
        <begin position="2"/>
        <end position="30"/>
    </location>
</feature>
<proteinExistence type="predicted"/>